<name>A0A8S5RTA6_9CAUD</name>
<sequence>MQILIQRHALKEGYTIGRMEINGRYFCDTLEDTDRGLRESMSEDEIAALKVKGATAIPTGTYRIDMQTRSPRFGRVLPRLLRVKGYAGVLIHAGNTAADTEGCILVGENRERGKVLNSRATLELLLVLLREAQAEGEEIELVITRSATN</sequence>
<dbReference type="InterPro" id="IPR043732">
    <property type="entry name" value="DUF5675"/>
</dbReference>
<protein>
    <recommendedName>
        <fullName evidence="1">DUF5675 domain-containing protein</fullName>
    </recommendedName>
</protein>
<dbReference type="Pfam" id="PF18925">
    <property type="entry name" value="DUF5675"/>
    <property type="match status" value="1"/>
</dbReference>
<reference evidence="2" key="1">
    <citation type="journal article" date="2021" name="Proc. Natl. Acad. Sci. U.S.A.">
        <title>A Catalog of Tens of Thousands of Viruses from Human Metagenomes Reveals Hidden Associations with Chronic Diseases.</title>
        <authorList>
            <person name="Tisza M.J."/>
            <person name="Buck C.B."/>
        </authorList>
    </citation>
    <scope>NUCLEOTIDE SEQUENCE</scope>
    <source>
        <strain evidence="2">CtQjT5</strain>
    </source>
</reference>
<accession>A0A8S5RTA6</accession>
<proteinExistence type="predicted"/>
<organism evidence="2">
    <name type="scientific">Siphoviridae sp. ctQjT5</name>
    <dbReference type="NCBI Taxonomy" id="2827572"/>
    <lineage>
        <taxon>Viruses</taxon>
        <taxon>Duplodnaviria</taxon>
        <taxon>Heunggongvirae</taxon>
        <taxon>Uroviricota</taxon>
        <taxon>Caudoviricetes</taxon>
    </lineage>
</organism>
<feature type="domain" description="DUF5675" evidence="1">
    <location>
        <begin position="5"/>
        <end position="128"/>
    </location>
</feature>
<evidence type="ECO:0000259" key="1">
    <source>
        <dbReference type="Pfam" id="PF18925"/>
    </source>
</evidence>
<evidence type="ECO:0000313" key="2">
    <source>
        <dbReference type="EMBL" id="DAE92578.1"/>
    </source>
</evidence>
<dbReference type="EMBL" id="BK057803">
    <property type="protein sequence ID" value="DAE92578.1"/>
    <property type="molecule type" value="Genomic_DNA"/>
</dbReference>